<keyword evidence="7" id="KW-1185">Reference proteome</keyword>
<organism evidence="6 7">
    <name type="scientific">Spizellomyces punctatus (strain DAOM BR117)</name>
    <dbReference type="NCBI Taxonomy" id="645134"/>
    <lineage>
        <taxon>Eukaryota</taxon>
        <taxon>Fungi</taxon>
        <taxon>Fungi incertae sedis</taxon>
        <taxon>Chytridiomycota</taxon>
        <taxon>Chytridiomycota incertae sedis</taxon>
        <taxon>Chytridiomycetes</taxon>
        <taxon>Spizellomycetales</taxon>
        <taxon>Spizellomycetaceae</taxon>
        <taxon>Spizellomyces</taxon>
    </lineage>
</organism>
<dbReference type="STRING" id="645134.A0A0L0H879"/>
<feature type="domain" description="RPA-interacting protein C-terminal" evidence="5">
    <location>
        <begin position="183"/>
        <end position="259"/>
    </location>
</feature>
<evidence type="ECO:0000256" key="2">
    <source>
        <dbReference type="ARBA" id="ARBA00022771"/>
    </source>
</evidence>
<evidence type="ECO:0000256" key="3">
    <source>
        <dbReference type="ARBA" id="ARBA00022833"/>
    </source>
</evidence>
<evidence type="ECO:0000256" key="1">
    <source>
        <dbReference type="ARBA" id="ARBA00022723"/>
    </source>
</evidence>
<feature type="region of interest" description="Disordered" evidence="4">
    <location>
        <begin position="1"/>
        <end position="44"/>
    </location>
</feature>
<keyword evidence="2" id="KW-0863">Zinc-finger</keyword>
<dbReference type="VEuPathDB" id="FungiDB:SPPG_07526"/>
<evidence type="ECO:0000256" key="4">
    <source>
        <dbReference type="SAM" id="MobiDB-lite"/>
    </source>
</evidence>
<evidence type="ECO:0000313" key="7">
    <source>
        <dbReference type="Proteomes" id="UP000053201"/>
    </source>
</evidence>
<dbReference type="GO" id="GO:0006606">
    <property type="term" value="P:protein import into nucleus"/>
    <property type="evidence" value="ECO:0007669"/>
    <property type="project" value="TreeGrafter"/>
</dbReference>
<evidence type="ECO:0000259" key="5">
    <source>
        <dbReference type="Pfam" id="PF14768"/>
    </source>
</evidence>
<dbReference type="OrthoDB" id="2120905at2759"/>
<dbReference type="PANTHER" id="PTHR31742">
    <property type="entry name" value="RPA-INTERACTING PROTEIN RPAIN"/>
    <property type="match status" value="1"/>
</dbReference>
<protein>
    <recommendedName>
        <fullName evidence="5">RPA-interacting protein C-terminal domain-containing protein</fullName>
    </recommendedName>
</protein>
<dbReference type="InterPro" id="IPR028159">
    <property type="entry name" value="RPA_interact_C_dom"/>
</dbReference>
<sequence>MAHTQCPARTPVKRPYAPHISSPLSPSERSERTGSPSSPSTPTWRERFRLQCLSRVKESRDAEVRRRRFGNIASSPLKDGPKVQVNENWDEIVEQQWARSFISSQWQQFRTEANAQGSIPLVFEEEILRELALETAGYEEGPETWDDQILAVYESSLNQEEDIDMIMMDDDIPGYGAPDSSDTCIVCRQGVMTIAGNQIVCSSCNLRVDPRTGSPFSVETLKRQIRQLSSNHEQLCPGTPDFTFDNDTGLVILCSTCNASERVG</sequence>
<accession>A0A0L0H879</accession>
<proteinExistence type="predicted"/>
<gene>
    <name evidence="6" type="ORF">SPPG_07526</name>
</gene>
<dbReference type="InterPro" id="IPR028156">
    <property type="entry name" value="RIP"/>
</dbReference>
<dbReference type="RefSeq" id="XP_016605174.1">
    <property type="nucleotide sequence ID" value="XM_016755691.1"/>
</dbReference>
<dbReference type="AlphaFoldDB" id="A0A0L0H879"/>
<dbReference type="GO" id="GO:0008270">
    <property type="term" value="F:zinc ion binding"/>
    <property type="evidence" value="ECO:0007669"/>
    <property type="project" value="UniProtKB-KW"/>
</dbReference>
<dbReference type="GeneID" id="27690735"/>
<keyword evidence="1" id="KW-0479">Metal-binding</keyword>
<dbReference type="EMBL" id="KQ257465">
    <property type="protein sequence ID" value="KNC97134.1"/>
    <property type="molecule type" value="Genomic_DNA"/>
</dbReference>
<dbReference type="GO" id="GO:0005634">
    <property type="term" value="C:nucleus"/>
    <property type="evidence" value="ECO:0007669"/>
    <property type="project" value="TreeGrafter"/>
</dbReference>
<dbReference type="Proteomes" id="UP000053201">
    <property type="component" value="Unassembled WGS sequence"/>
</dbReference>
<evidence type="ECO:0000313" key="6">
    <source>
        <dbReference type="EMBL" id="KNC97134.1"/>
    </source>
</evidence>
<dbReference type="Pfam" id="PF14768">
    <property type="entry name" value="RPA_interact_C"/>
    <property type="match status" value="1"/>
</dbReference>
<dbReference type="InParanoid" id="A0A0L0H879"/>
<dbReference type="PANTHER" id="PTHR31742:SF1">
    <property type="entry name" value="RPA-INTERACTING PROTEIN"/>
    <property type="match status" value="1"/>
</dbReference>
<reference evidence="6 7" key="1">
    <citation type="submission" date="2009-08" db="EMBL/GenBank/DDBJ databases">
        <title>The Genome Sequence of Spizellomyces punctatus strain DAOM BR117.</title>
        <authorList>
            <consortium name="The Broad Institute Genome Sequencing Platform"/>
            <person name="Russ C."/>
            <person name="Cuomo C."/>
            <person name="Shea T."/>
            <person name="Young S.K."/>
            <person name="Zeng Q."/>
            <person name="Koehrsen M."/>
            <person name="Haas B."/>
            <person name="Borodovsky M."/>
            <person name="Guigo R."/>
            <person name="Alvarado L."/>
            <person name="Berlin A."/>
            <person name="Bochicchio J."/>
            <person name="Borenstein D."/>
            <person name="Chapman S."/>
            <person name="Chen Z."/>
            <person name="Engels R."/>
            <person name="Freedman E."/>
            <person name="Gellesch M."/>
            <person name="Goldberg J."/>
            <person name="Griggs A."/>
            <person name="Gujja S."/>
            <person name="Heiman D."/>
            <person name="Hepburn T."/>
            <person name="Howarth C."/>
            <person name="Jen D."/>
            <person name="Larson L."/>
            <person name="Lewis B."/>
            <person name="Mehta T."/>
            <person name="Park D."/>
            <person name="Pearson M."/>
            <person name="Roberts A."/>
            <person name="Saif S."/>
            <person name="Shenoy N."/>
            <person name="Sisk P."/>
            <person name="Stolte C."/>
            <person name="Sykes S."/>
            <person name="Thomson T."/>
            <person name="Walk T."/>
            <person name="White J."/>
            <person name="Yandava C."/>
            <person name="Burger G."/>
            <person name="Gray M.W."/>
            <person name="Holland P.W.H."/>
            <person name="King N."/>
            <person name="Lang F.B.F."/>
            <person name="Roger A.J."/>
            <person name="Ruiz-Trillo I."/>
            <person name="Lander E."/>
            <person name="Nusbaum C."/>
        </authorList>
    </citation>
    <scope>NUCLEOTIDE SEQUENCE [LARGE SCALE GENOMIC DNA]</scope>
    <source>
        <strain evidence="6 7">DAOM BR117</strain>
    </source>
</reference>
<keyword evidence="3" id="KW-0862">Zinc</keyword>
<feature type="compositionally biased region" description="Low complexity" evidence="4">
    <location>
        <begin position="21"/>
        <end position="43"/>
    </location>
</feature>
<name>A0A0L0H879_SPIPD</name>